<dbReference type="GO" id="GO:0008767">
    <property type="term" value="F:UDP-galactopyranose mutase activity"/>
    <property type="evidence" value="ECO:0007669"/>
    <property type="project" value="TreeGrafter"/>
</dbReference>
<keyword evidence="1" id="KW-1185">Reference proteome</keyword>
<name>A0A1I7VXN8_LOALO</name>
<dbReference type="InterPro" id="IPR036188">
    <property type="entry name" value="FAD/NAD-bd_sf"/>
</dbReference>
<evidence type="ECO:0000313" key="2">
    <source>
        <dbReference type="WBParaSite" id="EN70_7413"/>
    </source>
</evidence>
<dbReference type="PANTHER" id="PTHR21197:SF0">
    <property type="entry name" value="UDP-GALACTOPYRANOSE MUTASE"/>
    <property type="match status" value="1"/>
</dbReference>
<protein>
    <submittedName>
        <fullName evidence="2">Amino_oxidase domain-containing protein</fullName>
    </submittedName>
</protein>
<reference evidence="1" key="1">
    <citation type="submission" date="2012-04" db="EMBL/GenBank/DDBJ databases">
        <title>The Genome Sequence of Loa loa.</title>
        <authorList>
            <consortium name="The Broad Institute Genome Sequencing Platform"/>
            <consortium name="Broad Institute Genome Sequencing Center for Infectious Disease"/>
            <person name="Nutman T.B."/>
            <person name="Fink D.L."/>
            <person name="Russ C."/>
            <person name="Young S."/>
            <person name="Zeng Q."/>
            <person name="Gargeya S."/>
            <person name="Alvarado L."/>
            <person name="Berlin A."/>
            <person name="Chapman S.B."/>
            <person name="Chen Z."/>
            <person name="Freedman E."/>
            <person name="Gellesch M."/>
            <person name="Goldberg J."/>
            <person name="Griggs A."/>
            <person name="Gujja S."/>
            <person name="Heilman E.R."/>
            <person name="Heiman D."/>
            <person name="Howarth C."/>
            <person name="Mehta T."/>
            <person name="Neiman D."/>
            <person name="Pearson M."/>
            <person name="Roberts A."/>
            <person name="Saif S."/>
            <person name="Shea T."/>
            <person name="Shenoy N."/>
            <person name="Sisk P."/>
            <person name="Stolte C."/>
            <person name="Sykes S."/>
            <person name="White J."/>
            <person name="Yandava C."/>
            <person name="Haas B."/>
            <person name="Henn M.R."/>
            <person name="Nusbaum C."/>
            <person name="Birren B."/>
        </authorList>
    </citation>
    <scope>NUCLEOTIDE SEQUENCE [LARGE SCALE GENOMIC DNA]</scope>
</reference>
<dbReference type="GO" id="GO:0005829">
    <property type="term" value="C:cytosol"/>
    <property type="evidence" value="ECO:0007669"/>
    <property type="project" value="TreeGrafter"/>
</dbReference>
<accession>A0A1I7VXN8</accession>
<dbReference type="Gene3D" id="3.50.50.60">
    <property type="entry name" value="FAD/NAD(P)-binding domain"/>
    <property type="match status" value="1"/>
</dbReference>
<dbReference type="Proteomes" id="UP000095285">
    <property type="component" value="Unassembled WGS sequence"/>
</dbReference>
<dbReference type="GO" id="GO:0050660">
    <property type="term" value="F:flavin adenine dinucleotide binding"/>
    <property type="evidence" value="ECO:0007669"/>
    <property type="project" value="TreeGrafter"/>
</dbReference>
<dbReference type="STRING" id="7209.A0A1I7VXN8"/>
<dbReference type="PANTHER" id="PTHR21197">
    <property type="entry name" value="UDP-GALACTOPYRANOSE MUTASE"/>
    <property type="match status" value="1"/>
</dbReference>
<reference evidence="2" key="2">
    <citation type="submission" date="2016-11" db="UniProtKB">
        <authorList>
            <consortium name="WormBaseParasite"/>
        </authorList>
    </citation>
    <scope>IDENTIFICATION</scope>
</reference>
<evidence type="ECO:0000313" key="1">
    <source>
        <dbReference type="Proteomes" id="UP000095285"/>
    </source>
</evidence>
<organism evidence="1 2">
    <name type="scientific">Loa loa</name>
    <name type="common">Eye worm</name>
    <name type="synonym">Filaria loa</name>
    <dbReference type="NCBI Taxonomy" id="7209"/>
    <lineage>
        <taxon>Eukaryota</taxon>
        <taxon>Metazoa</taxon>
        <taxon>Ecdysozoa</taxon>
        <taxon>Nematoda</taxon>
        <taxon>Chromadorea</taxon>
        <taxon>Rhabditida</taxon>
        <taxon>Spirurina</taxon>
        <taxon>Spiruromorpha</taxon>
        <taxon>Filarioidea</taxon>
        <taxon>Onchocercidae</taxon>
        <taxon>Loa</taxon>
    </lineage>
</organism>
<dbReference type="SUPFAM" id="SSF51971">
    <property type="entry name" value="Nucleotide-binding domain"/>
    <property type="match status" value="1"/>
</dbReference>
<dbReference type="WBParaSite" id="EN70_7413">
    <property type="protein sequence ID" value="EN70_7413"/>
    <property type="gene ID" value="EN70_7413"/>
</dbReference>
<dbReference type="AlphaFoldDB" id="A0A1I7VXN8"/>
<proteinExistence type="predicted"/>
<sequence length="537" mass="62408">MRIVVIGAGPTGLGVTYRFHQLQNNNMVVAKNVELVVLEKELSPGGLSRTVMDENGFFWDMGGHVTFDHNLPYYKEAICWAVDEWNILTRNCQVDISYMFNENGLHLVPYPIQYAVTMFPANIKKKCLDDLRDRCKGPKASRYLLIMKFDKFFTDMMIPRLTISCRISIDPEILFAKILNDTILPKNFDDWIKKHFGPTLRNYFFKQYTQKVWTVNPDQMNPVWVGTRIAKMPYEKLEELCAMNEKDLKEADLGWGPNAEFMFPKRYGTGYRSTKCNQYLSSRMKNASEASSGENNPRDLSRTVEIVCSGEKKAIDIDVKSKLITYENERRGTIKLSYDVLISTEPIDQLIKHTKLCQELDLKYNKVFVIGIGLIKPMNHNAERFTWLYFPENTVPFYRVTFLSRYGEMTPDNDKYWSVLCECARDINDNDVTEKEITEKTIECLIRKSIISREQIVSLFSILLPYGYPIPTINRDEELTRAHRVLEKHEIYSRGRFGGWKYEVANQDHCFMQGKEIIDRILLGEPETVYKNGLSPS</sequence>
<dbReference type="eggNOG" id="ENOG502QQ27">
    <property type="taxonomic scope" value="Eukaryota"/>
</dbReference>